<dbReference type="InterPro" id="IPR015422">
    <property type="entry name" value="PyrdxlP-dep_Trfase_small"/>
</dbReference>
<comment type="caution">
    <text evidence="4">The sequence shown here is derived from an EMBL/GenBank/DDBJ whole genome shotgun (WGS) entry which is preliminary data.</text>
</comment>
<evidence type="ECO:0000313" key="4">
    <source>
        <dbReference type="EMBL" id="PSR73222.1"/>
    </source>
</evidence>
<dbReference type="OrthoDB" id="10254570at2759"/>
<dbReference type="PANTHER" id="PTHR42735:SF6">
    <property type="entry name" value="SPHINGOSINE-1-PHOSPHATE LYASE 1"/>
    <property type="match status" value="1"/>
</dbReference>
<name>A0A2R6NLN5_9APHY</name>
<accession>A0A2R6NLN5</accession>
<comment type="cofactor">
    <cofactor evidence="1">
        <name>pyridoxal 5'-phosphate</name>
        <dbReference type="ChEBI" id="CHEBI:597326"/>
    </cofactor>
</comment>
<keyword evidence="3" id="KW-0456">Lyase</keyword>
<keyword evidence="5" id="KW-1185">Reference proteome</keyword>
<dbReference type="STRING" id="98765.A0A2R6NLN5"/>
<keyword evidence="2" id="KW-0663">Pyridoxal phosphate</keyword>
<organism evidence="4 5">
    <name type="scientific">Hermanssonia centrifuga</name>
    <dbReference type="NCBI Taxonomy" id="98765"/>
    <lineage>
        <taxon>Eukaryota</taxon>
        <taxon>Fungi</taxon>
        <taxon>Dikarya</taxon>
        <taxon>Basidiomycota</taxon>
        <taxon>Agaricomycotina</taxon>
        <taxon>Agaricomycetes</taxon>
        <taxon>Polyporales</taxon>
        <taxon>Meruliaceae</taxon>
        <taxon>Hermanssonia</taxon>
    </lineage>
</organism>
<dbReference type="InterPro" id="IPR050477">
    <property type="entry name" value="GrpII_AminoAcid_Decarb"/>
</dbReference>
<dbReference type="Proteomes" id="UP000186601">
    <property type="component" value="Unassembled WGS sequence"/>
</dbReference>
<dbReference type="InterPro" id="IPR015421">
    <property type="entry name" value="PyrdxlP-dep_Trfase_major"/>
</dbReference>
<sequence>MPSRDTISRVQTLLSSPVFDYLKSTLFLYVVLTRSVQAQRHLRARGLVPTVTDFWRWLSQRVLFLALRLPSMRKKVELELGQAKLDIEKKLVPQGKGVTRHLSLPSTGHTSEWILEEMAQMDVEGESHTNWKHGKLSGAVYHGGDDLCKVIVSAFERYCVSNPLHPDVFPAIRKMEAEIVAMCLRLYNNPDGAGVTTSGGTESIIMSVKTHRDWARATKGITEPEIVVPASAHAAFDKGAAYLKIKVHTIPVDPVTRKVDLKHVSRAM</sequence>
<gene>
    <name evidence="4" type="ORF">PHLCEN_2v10943</name>
</gene>
<evidence type="ECO:0000256" key="3">
    <source>
        <dbReference type="ARBA" id="ARBA00023239"/>
    </source>
</evidence>
<dbReference type="GO" id="GO:0030149">
    <property type="term" value="P:sphingolipid catabolic process"/>
    <property type="evidence" value="ECO:0007669"/>
    <property type="project" value="TreeGrafter"/>
</dbReference>
<dbReference type="Gene3D" id="3.90.1150.10">
    <property type="entry name" value="Aspartate Aminotransferase, domain 1"/>
    <property type="match status" value="1"/>
</dbReference>
<dbReference type="PANTHER" id="PTHR42735">
    <property type="match status" value="1"/>
</dbReference>
<dbReference type="AlphaFoldDB" id="A0A2R6NLN5"/>
<evidence type="ECO:0008006" key="6">
    <source>
        <dbReference type="Google" id="ProtNLM"/>
    </source>
</evidence>
<evidence type="ECO:0000256" key="2">
    <source>
        <dbReference type="ARBA" id="ARBA00022898"/>
    </source>
</evidence>
<dbReference type="GO" id="GO:0008117">
    <property type="term" value="F:sphinganine-1-phosphate aldolase activity"/>
    <property type="evidence" value="ECO:0007669"/>
    <property type="project" value="TreeGrafter"/>
</dbReference>
<dbReference type="Gene3D" id="3.40.640.10">
    <property type="entry name" value="Type I PLP-dependent aspartate aminotransferase-like (Major domain)"/>
    <property type="match status" value="1"/>
</dbReference>
<dbReference type="GO" id="GO:0005783">
    <property type="term" value="C:endoplasmic reticulum"/>
    <property type="evidence" value="ECO:0007669"/>
    <property type="project" value="TreeGrafter"/>
</dbReference>
<reference evidence="4 5" key="1">
    <citation type="submission" date="2018-02" db="EMBL/GenBank/DDBJ databases">
        <title>Genome sequence of the basidiomycete white-rot fungus Phlebia centrifuga.</title>
        <authorList>
            <person name="Granchi Z."/>
            <person name="Peng M."/>
            <person name="de Vries R.P."/>
            <person name="Hilden K."/>
            <person name="Makela M.R."/>
            <person name="Grigoriev I."/>
            <person name="Riley R."/>
        </authorList>
    </citation>
    <scope>NUCLEOTIDE SEQUENCE [LARGE SCALE GENOMIC DNA]</scope>
    <source>
        <strain evidence="4 5">FBCC195</strain>
    </source>
</reference>
<protein>
    <recommendedName>
        <fullName evidence="6">Sphingosine-1-phosphate lyase</fullName>
    </recommendedName>
</protein>
<evidence type="ECO:0000256" key="1">
    <source>
        <dbReference type="ARBA" id="ARBA00001933"/>
    </source>
</evidence>
<proteinExistence type="predicted"/>
<evidence type="ECO:0000313" key="5">
    <source>
        <dbReference type="Proteomes" id="UP000186601"/>
    </source>
</evidence>
<dbReference type="SUPFAM" id="SSF53383">
    <property type="entry name" value="PLP-dependent transferases"/>
    <property type="match status" value="1"/>
</dbReference>
<dbReference type="GO" id="GO:0016020">
    <property type="term" value="C:membrane"/>
    <property type="evidence" value="ECO:0007669"/>
    <property type="project" value="GOC"/>
</dbReference>
<dbReference type="EMBL" id="MLYV02001096">
    <property type="protein sequence ID" value="PSR73222.1"/>
    <property type="molecule type" value="Genomic_DNA"/>
</dbReference>
<dbReference type="InterPro" id="IPR015424">
    <property type="entry name" value="PyrdxlP-dep_Trfase"/>
</dbReference>